<dbReference type="Gene3D" id="2.60.120.10">
    <property type="entry name" value="Jelly Rolls"/>
    <property type="match status" value="1"/>
</dbReference>
<evidence type="ECO:0000259" key="1">
    <source>
        <dbReference type="PROSITE" id="PS50042"/>
    </source>
</evidence>
<gene>
    <name evidence="2" type="ORF">B0I18_107134</name>
</gene>
<evidence type="ECO:0000313" key="3">
    <source>
        <dbReference type="Proteomes" id="UP000240572"/>
    </source>
</evidence>
<dbReference type="SUPFAM" id="SSF51206">
    <property type="entry name" value="cAMP-binding domain-like"/>
    <property type="match status" value="1"/>
</dbReference>
<dbReference type="Proteomes" id="UP000240572">
    <property type="component" value="Unassembled WGS sequence"/>
</dbReference>
<dbReference type="RefSeq" id="WP_106524002.1">
    <property type="nucleotide sequence ID" value="NZ_PYGD01000007.1"/>
</dbReference>
<reference evidence="2 3" key="1">
    <citation type="submission" date="2018-03" db="EMBL/GenBank/DDBJ databases">
        <title>Genomic Encyclopedia of Type Strains, Phase III (KMG-III): the genomes of soil and plant-associated and newly described type strains.</title>
        <authorList>
            <person name="Whitman W."/>
        </authorList>
    </citation>
    <scope>NUCLEOTIDE SEQUENCE [LARGE SCALE GENOMIC DNA]</scope>
    <source>
        <strain evidence="2 3">CGMCC 1.12700</strain>
    </source>
</reference>
<sequence>MIEIFKQYLKEKTQLSDEQFDKLRPFLAMRELKKNTIIIRQGDTFSKMIFVTKGLLRSYTVDGKDKQHVVDFAPEQYWIGDQNSFKLNKPSAVFIEAVEDSVIVLMDKDFYETAGKIAPGYNAFMVSALLTRLSLMQRRINMLLAATAEERYLEFMELFPNVMSRVPLWMVATHLGMTAESLSRVRKELTRKKTLNAG</sequence>
<dbReference type="InterPro" id="IPR018490">
    <property type="entry name" value="cNMP-bd_dom_sf"/>
</dbReference>
<dbReference type="Pfam" id="PF00027">
    <property type="entry name" value="cNMP_binding"/>
    <property type="match status" value="1"/>
</dbReference>
<evidence type="ECO:0000313" key="2">
    <source>
        <dbReference type="EMBL" id="PSK90724.1"/>
    </source>
</evidence>
<proteinExistence type="predicted"/>
<keyword evidence="3" id="KW-1185">Reference proteome</keyword>
<feature type="domain" description="Cyclic nucleotide-binding" evidence="1">
    <location>
        <begin position="15"/>
        <end position="112"/>
    </location>
</feature>
<dbReference type="AlphaFoldDB" id="A0A2P8D0H7"/>
<organism evidence="2 3">
    <name type="scientific">Taibaiella chishuiensis</name>
    <dbReference type="NCBI Taxonomy" id="1434707"/>
    <lineage>
        <taxon>Bacteria</taxon>
        <taxon>Pseudomonadati</taxon>
        <taxon>Bacteroidota</taxon>
        <taxon>Chitinophagia</taxon>
        <taxon>Chitinophagales</taxon>
        <taxon>Chitinophagaceae</taxon>
        <taxon>Taibaiella</taxon>
    </lineage>
</organism>
<dbReference type="InterPro" id="IPR000595">
    <property type="entry name" value="cNMP-bd_dom"/>
</dbReference>
<accession>A0A2P8D0H7</accession>
<name>A0A2P8D0H7_9BACT</name>
<dbReference type="OrthoDB" id="9152304at2"/>
<dbReference type="EMBL" id="PYGD01000007">
    <property type="protein sequence ID" value="PSK90724.1"/>
    <property type="molecule type" value="Genomic_DNA"/>
</dbReference>
<dbReference type="InterPro" id="IPR014710">
    <property type="entry name" value="RmlC-like_jellyroll"/>
</dbReference>
<dbReference type="PROSITE" id="PS50042">
    <property type="entry name" value="CNMP_BINDING_3"/>
    <property type="match status" value="1"/>
</dbReference>
<protein>
    <submittedName>
        <fullName evidence="2">CRP-like cAMP-binding protein</fullName>
    </submittedName>
</protein>
<comment type="caution">
    <text evidence="2">The sequence shown here is derived from an EMBL/GenBank/DDBJ whole genome shotgun (WGS) entry which is preliminary data.</text>
</comment>
<dbReference type="CDD" id="cd00038">
    <property type="entry name" value="CAP_ED"/>
    <property type="match status" value="1"/>
</dbReference>